<dbReference type="PATRIC" id="fig|1317121.7.peg.2567"/>
<comment type="caution">
    <text evidence="1">The sequence shown here is derived from an EMBL/GenBank/DDBJ whole genome shotgun (WGS) entry which is preliminary data.</text>
</comment>
<proteinExistence type="predicted"/>
<dbReference type="Proteomes" id="UP000036938">
    <property type="component" value="Unassembled WGS sequence"/>
</dbReference>
<reference evidence="1 2" key="1">
    <citation type="journal article" date="2015" name="Int. J. Syst. Evol. Microbiol.">
        <title>Aestuariivita atlantica sp. nov., isolated from deep sea sediment of the Atlantic Ocean.</title>
        <authorList>
            <person name="Li G."/>
            <person name="Lai Q."/>
            <person name="Du Y."/>
            <person name="Liu X."/>
            <person name="Sun F."/>
            <person name="Shao Z."/>
        </authorList>
    </citation>
    <scope>NUCLEOTIDE SEQUENCE [LARGE SCALE GENOMIC DNA]</scope>
    <source>
        <strain evidence="1 2">22II-S11-z3</strain>
    </source>
</reference>
<gene>
    <name evidence="1" type="ORF">ATO11_09490</name>
</gene>
<accession>A0A0L1JNZ6</accession>
<evidence type="ECO:0000313" key="2">
    <source>
        <dbReference type="Proteomes" id="UP000036938"/>
    </source>
</evidence>
<evidence type="ECO:0000313" key="1">
    <source>
        <dbReference type="EMBL" id="KNG93456.1"/>
    </source>
</evidence>
<sequence length="227" mass="24733">MSADPPRTRYAIYYTPPPGPLAAFGAAWLGWDPVLGTTVPHPEIGLPVAELTKTPRKYGLHGTIKPPFHLAPGTTFADLLTKARKLCAAQPPLDLPPLHLDRIGRFLALTIAGEQAPLARLAATVVKDLDPFRAPPSEAELDKRRKANLTPAQDANLTAWGYPYVMDEFRFHITLTGRLQDPASAAAALRPHVDPLLEPRTRITDLTLLASDEAGRFHERARLPLGG</sequence>
<protein>
    <submittedName>
        <fullName evidence="1">Phosphonate metabolism protein</fullName>
    </submittedName>
</protein>
<dbReference type="Pfam" id="PF06299">
    <property type="entry name" value="DUF1045"/>
    <property type="match status" value="1"/>
</dbReference>
<dbReference type="EMBL" id="AQQZ01000004">
    <property type="protein sequence ID" value="KNG93456.1"/>
    <property type="molecule type" value="Genomic_DNA"/>
</dbReference>
<organism evidence="1 2">
    <name type="scientific">Pseudaestuariivita atlantica</name>
    <dbReference type="NCBI Taxonomy" id="1317121"/>
    <lineage>
        <taxon>Bacteria</taxon>
        <taxon>Pseudomonadati</taxon>
        <taxon>Pseudomonadota</taxon>
        <taxon>Alphaproteobacteria</taxon>
        <taxon>Rhodobacterales</taxon>
        <taxon>Paracoccaceae</taxon>
        <taxon>Pseudaestuariivita</taxon>
    </lineage>
</organism>
<dbReference type="STRING" id="1317121.ATO11_09490"/>
<dbReference type="PIRSF" id="PIRSF033328">
    <property type="entry name" value="Phest_Mll4975"/>
    <property type="match status" value="1"/>
</dbReference>
<dbReference type="InterPro" id="IPR009389">
    <property type="entry name" value="DUF1045"/>
</dbReference>
<dbReference type="AlphaFoldDB" id="A0A0L1JNZ6"/>
<keyword evidence="2" id="KW-1185">Reference proteome</keyword>
<name>A0A0L1JNZ6_9RHOB</name>
<dbReference type="OrthoDB" id="4954742at2"/>
<dbReference type="RefSeq" id="WP_050530637.1">
    <property type="nucleotide sequence ID" value="NZ_AQQZ01000004.1"/>
</dbReference>
<dbReference type="Gene3D" id="3.90.1140.10">
    <property type="entry name" value="Cyclic phosphodiesterase"/>
    <property type="match status" value="1"/>
</dbReference>